<dbReference type="Gene3D" id="1.20.1250.20">
    <property type="entry name" value="MFS general substrate transporter like domains"/>
    <property type="match status" value="1"/>
</dbReference>
<dbReference type="RefSeq" id="WP_228880686.1">
    <property type="nucleotide sequence ID" value="NZ_CAJQZC010000008.1"/>
</dbReference>
<reference evidence="7" key="1">
    <citation type="submission" date="2021-04" db="EMBL/GenBank/DDBJ databases">
        <authorList>
            <person name="Vanwijnsberghe S."/>
        </authorList>
    </citation>
    <scope>NUCLEOTIDE SEQUENCE</scope>
    <source>
        <strain evidence="7">LMG 31841</strain>
    </source>
</reference>
<feature type="domain" description="Major facilitator superfamily (MFS) profile" evidence="6">
    <location>
        <begin position="13"/>
        <end position="316"/>
    </location>
</feature>
<evidence type="ECO:0000256" key="2">
    <source>
        <dbReference type="ARBA" id="ARBA00022692"/>
    </source>
</evidence>
<dbReference type="InterPro" id="IPR011701">
    <property type="entry name" value="MFS"/>
</dbReference>
<keyword evidence="4 5" id="KW-0472">Membrane</keyword>
<evidence type="ECO:0000313" key="8">
    <source>
        <dbReference type="Proteomes" id="UP000789704"/>
    </source>
</evidence>
<dbReference type="EMBL" id="CAJQZC010000008">
    <property type="protein sequence ID" value="CAG4911417.1"/>
    <property type="molecule type" value="Genomic_DNA"/>
</dbReference>
<evidence type="ECO:0000313" key="7">
    <source>
        <dbReference type="EMBL" id="CAG4911417.1"/>
    </source>
</evidence>
<feature type="transmembrane region" description="Helical" evidence="5">
    <location>
        <begin position="102"/>
        <end position="126"/>
    </location>
</feature>
<protein>
    <recommendedName>
        <fullName evidence="6">Major facilitator superfamily (MFS) profile domain-containing protein</fullName>
    </recommendedName>
</protein>
<dbReference type="InterPro" id="IPR050382">
    <property type="entry name" value="MFS_Na/Anion_cotransporter"/>
</dbReference>
<name>A0A9N8RZG5_9BURK</name>
<organism evidence="7 8">
    <name type="scientific">Paraburkholderia saeva</name>
    <dbReference type="NCBI Taxonomy" id="2777537"/>
    <lineage>
        <taxon>Bacteria</taxon>
        <taxon>Pseudomonadati</taxon>
        <taxon>Pseudomonadota</taxon>
        <taxon>Betaproteobacteria</taxon>
        <taxon>Burkholderiales</taxon>
        <taxon>Burkholderiaceae</taxon>
        <taxon>Paraburkholderia</taxon>
    </lineage>
</organism>
<evidence type="ECO:0000256" key="5">
    <source>
        <dbReference type="SAM" id="Phobius"/>
    </source>
</evidence>
<dbReference type="InterPro" id="IPR020846">
    <property type="entry name" value="MFS_dom"/>
</dbReference>
<dbReference type="PROSITE" id="PS50850">
    <property type="entry name" value="MFS"/>
    <property type="match status" value="1"/>
</dbReference>
<dbReference type="InterPro" id="IPR036259">
    <property type="entry name" value="MFS_trans_sf"/>
</dbReference>
<feature type="transmembrane region" description="Helical" evidence="5">
    <location>
        <begin position="48"/>
        <end position="71"/>
    </location>
</feature>
<dbReference type="GO" id="GO:0022857">
    <property type="term" value="F:transmembrane transporter activity"/>
    <property type="evidence" value="ECO:0007669"/>
    <property type="project" value="InterPro"/>
</dbReference>
<dbReference type="Proteomes" id="UP000789704">
    <property type="component" value="Unassembled WGS sequence"/>
</dbReference>
<dbReference type="PANTHER" id="PTHR11662:SF450">
    <property type="entry name" value="BLR1003 PROTEIN"/>
    <property type="match status" value="1"/>
</dbReference>
<feature type="transmembrane region" description="Helical" evidence="5">
    <location>
        <begin position="12"/>
        <end position="36"/>
    </location>
</feature>
<evidence type="ECO:0000256" key="4">
    <source>
        <dbReference type="ARBA" id="ARBA00023136"/>
    </source>
</evidence>
<evidence type="ECO:0000256" key="3">
    <source>
        <dbReference type="ARBA" id="ARBA00022989"/>
    </source>
</evidence>
<evidence type="ECO:0000259" key="6">
    <source>
        <dbReference type="PROSITE" id="PS50850"/>
    </source>
</evidence>
<dbReference type="GO" id="GO:0016020">
    <property type="term" value="C:membrane"/>
    <property type="evidence" value="ECO:0007669"/>
    <property type="project" value="UniProtKB-SubCell"/>
</dbReference>
<comment type="caution">
    <text evidence="7">The sequence shown here is derived from an EMBL/GenBank/DDBJ whole genome shotgun (WGS) entry which is preliminary data.</text>
</comment>
<dbReference type="Pfam" id="PF07690">
    <property type="entry name" value="MFS_1"/>
    <property type="match status" value="1"/>
</dbReference>
<feature type="transmembrane region" description="Helical" evidence="5">
    <location>
        <begin position="222"/>
        <end position="247"/>
    </location>
</feature>
<dbReference type="AlphaFoldDB" id="A0A9N8RZG5"/>
<gene>
    <name evidence="7" type="ORF">LMG31841_04063</name>
</gene>
<comment type="subcellular location">
    <subcellularLocation>
        <location evidence="1">Membrane</location>
        <topology evidence="1">Multi-pass membrane protein</topology>
    </subcellularLocation>
</comment>
<dbReference type="SUPFAM" id="SSF103473">
    <property type="entry name" value="MFS general substrate transporter"/>
    <property type="match status" value="1"/>
</dbReference>
<keyword evidence="8" id="KW-1185">Reference proteome</keyword>
<evidence type="ECO:0000256" key="1">
    <source>
        <dbReference type="ARBA" id="ARBA00004141"/>
    </source>
</evidence>
<feature type="transmembrane region" description="Helical" evidence="5">
    <location>
        <begin position="259"/>
        <end position="284"/>
    </location>
</feature>
<feature type="transmembrane region" description="Helical" evidence="5">
    <location>
        <begin position="78"/>
        <end position="96"/>
    </location>
</feature>
<proteinExistence type="predicted"/>
<sequence length="316" mass="34354">MFPIATRWRGWVVVVMMFLFMLINFADKAVVGLAAVPMMRDLGLSPQQLGIVGSSFFLLFSISGVLFGFAANRIKTKWLLAVLSLIWAVVQFPLVGAASFPLLIACRVILGAGEGPAYPLAIHATYKWFDNSKRNLPCAIVLQGANTGMLVAGPVLTYLIIHYDWHSAFLALGLAGCAWTVVWLLLGEEGTVDDHAAASAVNGGVQPHTRVRYRDLMSDRTLLGCVLLTFVGYAVLSVGFTWFPVYLRLALGYPAADVGWLFSLIVCAGIPVTLAMSAVSQWMAARGLSSRVARCSARSRRSAQARRSRVSRRPVC</sequence>
<keyword evidence="2 5" id="KW-0812">Transmembrane</keyword>
<feature type="transmembrane region" description="Helical" evidence="5">
    <location>
        <begin position="167"/>
        <end position="186"/>
    </location>
</feature>
<keyword evidence="3 5" id="KW-1133">Transmembrane helix</keyword>
<feature type="transmembrane region" description="Helical" evidence="5">
    <location>
        <begin position="138"/>
        <end position="161"/>
    </location>
</feature>
<accession>A0A9N8RZG5</accession>
<dbReference type="PANTHER" id="PTHR11662">
    <property type="entry name" value="SOLUTE CARRIER FAMILY 17"/>
    <property type="match status" value="1"/>
</dbReference>